<sequence>MTSLPLPLSHDLSGLLSFVITPRPPQFQCSPFVVHVPTPSASICIKDARLLHGNASERVSRSLERDCFIHDITSHPLVSHGLSQIPVILSNSFQPLSSILDPPNFNASRALCMCQPHLQTFVSKMSDCCTEVPSRESLVPIIRHLLSSKQFWSFLQVVNIITYSTEDNLANLSRSRFHSFLCSIVTLSSKRKRVFTILSAKLVCALINYLPHCDDVPKFLEGSNMVRLRGYQLIEDSLRNSILVTLGKPW</sequence>
<protein>
    <submittedName>
        <fullName evidence="1">Uncharacterized protein</fullName>
    </submittedName>
</protein>
<accession>A0AAV4SBC4</accession>
<name>A0AAV4SBC4_9ARAC</name>
<keyword evidence="2" id="KW-1185">Reference proteome</keyword>
<evidence type="ECO:0000313" key="1">
    <source>
        <dbReference type="EMBL" id="GIY30955.1"/>
    </source>
</evidence>
<evidence type="ECO:0000313" key="2">
    <source>
        <dbReference type="Proteomes" id="UP001054837"/>
    </source>
</evidence>
<dbReference type="EMBL" id="BPLQ01007580">
    <property type="protein sequence ID" value="GIY30955.1"/>
    <property type="molecule type" value="Genomic_DNA"/>
</dbReference>
<comment type="caution">
    <text evidence="1">The sequence shown here is derived from an EMBL/GenBank/DDBJ whole genome shotgun (WGS) entry which is preliminary data.</text>
</comment>
<proteinExistence type="predicted"/>
<reference evidence="1 2" key="1">
    <citation type="submission" date="2021-06" db="EMBL/GenBank/DDBJ databases">
        <title>Caerostris darwini draft genome.</title>
        <authorList>
            <person name="Kono N."/>
            <person name="Arakawa K."/>
        </authorList>
    </citation>
    <scope>NUCLEOTIDE SEQUENCE [LARGE SCALE GENOMIC DNA]</scope>
</reference>
<organism evidence="1 2">
    <name type="scientific">Caerostris darwini</name>
    <dbReference type="NCBI Taxonomy" id="1538125"/>
    <lineage>
        <taxon>Eukaryota</taxon>
        <taxon>Metazoa</taxon>
        <taxon>Ecdysozoa</taxon>
        <taxon>Arthropoda</taxon>
        <taxon>Chelicerata</taxon>
        <taxon>Arachnida</taxon>
        <taxon>Araneae</taxon>
        <taxon>Araneomorphae</taxon>
        <taxon>Entelegynae</taxon>
        <taxon>Araneoidea</taxon>
        <taxon>Araneidae</taxon>
        <taxon>Caerostris</taxon>
    </lineage>
</organism>
<gene>
    <name evidence="1" type="ORF">CDAR_609521</name>
</gene>
<dbReference type="AlphaFoldDB" id="A0AAV4SBC4"/>
<dbReference type="Proteomes" id="UP001054837">
    <property type="component" value="Unassembled WGS sequence"/>
</dbReference>